<dbReference type="OrthoDB" id="309640at2759"/>
<evidence type="ECO:0000313" key="3">
    <source>
        <dbReference type="Proteomes" id="UP000054466"/>
    </source>
</evidence>
<dbReference type="InterPro" id="IPR006175">
    <property type="entry name" value="YjgF/YER057c/UK114"/>
</dbReference>
<dbReference type="AlphaFoldDB" id="A0A0D2A5C7"/>
<dbReference type="NCBIfam" id="TIGR00004">
    <property type="entry name" value="Rid family detoxifying hydrolase"/>
    <property type="match status" value="1"/>
</dbReference>
<name>A0A0D2A5C7_9EURO</name>
<dbReference type="InterPro" id="IPR035959">
    <property type="entry name" value="RutC-like_sf"/>
</dbReference>
<comment type="similarity">
    <text evidence="1">Belongs to the RutC family.</text>
</comment>
<dbReference type="VEuPathDB" id="FungiDB:PV07_02216"/>
<dbReference type="CDD" id="cd00448">
    <property type="entry name" value="YjgF_YER057c_UK114_family"/>
    <property type="match status" value="1"/>
</dbReference>
<keyword evidence="3" id="KW-1185">Reference proteome</keyword>
<dbReference type="GeneID" id="27341410"/>
<dbReference type="HOGENOM" id="CLU_100715_7_0_1"/>
<dbReference type="PANTHER" id="PTHR11803">
    <property type="entry name" value="2-IMINOBUTANOATE/2-IMINOPROPANOATE DEAMINASE RIDA"/>
    <property type="match status" value="1"/>
</dbReference>
<dbReference type="PANTHER" id="PTHR11803:SF58">
    <property type="entry name" value="PROTEIN HMF1-RELATED"/>
    <property type="match status" value="1"/>
</dbReference>
<sequence>MSTPCRSISHRLNHSPRYINPLFSRSLLCRQQSRQFRIYPAKMSSGLTPILAKDACPPAGPYSQAIKAAGQIWVAGQIPADSTGKLVEGSIADKTEQCCKNIKAILEAGGSEMGKVVRAGVFLSDMKHFGEMNAMYEKYFSHKPARTCVAVRELPKGVDVEIEAIALQ</sequence>
<dbReference type="Proteomes" id="UP000054466">
    <property type="component" value="Unassembled WGS sequence"/>
</dbReference>
<evidence type="ECO:0000256" key="1">
    <source>
        <dbReference type="ARBA" id="ARBA00010552"/>
    </source>
</evidence>
<proteinExistence type="inferred from homology"/>
<dbReference type="GO" id="GO:0005739">
    <property type="term" value="C:mitochondrion"/>
    <property type="evidence" value="ECO:0007669"/>
    <property type="project" value="TreeGrafter"/>
</dbReference>
<dbReference type="GO" id="GO:0005829">
    <property type="term" value="C:cytosol"/>
    <property type="evidence" value="ECO:0007669"/>
    <property type="project" value="TreeGrafter"/>
</dbReference>
<gene>
    <name evidence="2" type="ORF">PV07_02216</name>
</gene>
<reference evidence="2 3" key="1">
    <citation type="submission" date="2015-01" db="EMBL/GenBank/DDBJ databases">
        <title>The Genome Sequence of Cladophialophora immunda CBS83496.</title>
        <authorList>
            <consortium name="The Broad Institute Genomics Platform"/>
            <person name="Cuomo C."/>
            <person name="de Hoog S."/>
            <person name="Gorbushina A."/>
            <person name="Stielow B."/>
            <person name="Teixiera M."/>
            <person name="Abouelleil A."/>
            <person name="Chapman S.B."/>
            <person name="Priest M."/>
            <person name="Young S.K."/>
            <person name="Wortman J."/>
            <person name="Nusbaum C."/>
            <person name="Birren B."/>
        </authorList>
    </citation>
    <scope>NUCLEOTIDE SEQUENCE [LARGE SCALE GENOMIC DNA]</scope>
    <source>
        <strain evidence="2 3">CBS 83496</strain>
    </source>
</reference>
<protein>
    <submittedName>
        <fullName evidence="2">Uncharacterized protein</fullName>
    </submittedName>
</protein>
<dbReference type="FunFam" id="3.30.1330.40:FF:000001">
    <property type="entry name" value="L-PSP family endoribonuclease"/>
    <property type="match status" value="1"/>
</dbReference>
<dbReference type="Gene3D" id="3.30.1330.40">
    <property type="entry name" value="RutC-like"/>
    <property type="match status" value="1"/>
</dbReference>
<accession>A0A0D2A5C7</accession>
<dbReference type="EMBL" id="KN847040">
    <property type="protein sequence ID" value="KIW35526.1"/>
    <property type="molecule type" value="Genomic_DNA"/>
</dbReference>
<dbReference type="STRING" id="569365.A0A0D2A5C7"/>
<dbReference type="RefSeq" id="XP_016255742.1">
    <property type="nucleotide sequence ID" value="XM_016388814.1"/>
</dbReference>
<evidence type="ECO:0000313" key="2">
    <source>
        <dbReference type="EMBL" id="KIW35526.1"/>
    </source>
</evidence>
<dbReference type="Pfam" id="PF01042">
    <property type="entry name" value="Ribonuc_L-PSP"/>
    <property type="match status" value="1"/>
</dbReference>
<dbReference type="InterPro" id="IPR006056">
    <property type="entry name" value="RidA"/>
</dbReference>
<dbReference type="SUPFAM" id="SSF55298">
    <property type="entry name" value="YjgF-like"/>
    <property type="match status" value="1"/>
</dbReference>
<dbReference type="GO" id="GO:0019239">
    <property type="term" value="F:deaminase activity"/>
    <property type="evidence" value="ECO:0007669"/>
    <property type="project" value="TreeGrafter"/>
</dbReference>
<organism evidence="2 3">
    <name type="scientific">Cladophialophora immunda</name>
    <dbReference type="NCBI Taxonomy" id="569365"/>
    <lineage>
        <taxon>Eukaryota</taxon>
        <taxon>Fungi</taxon>
        <taxon>Dikarya</taxon>
        <taxon>Ascomycota</taxon>
        <taxon>Pezizomycotina</taxon>
        <taxon>Eurotiomycetes</taxon>
        <taxon>Chaetothyriomycetidae</taxon>
        <taxon>Chaetothyriales</taxon>
        <taxon>Herpotrichiellaceae</taxon>
        <taxon>Cladophialophora</taxon>
    </lineage>
</organism>